<keyword evidence="3 5" id="KW-0808">Transferase</keyword>
<name>A0ABQ5YMN7_9NEIS</name>
<dbReference type="Gene3D" id="3.90.550.10">
    <property type="entry name" value="Spore Coat Polysaccharide Biosynthesis Protein SpsA, Chain A"/>
    <property type="match status" value="1"/>
</dbReference>
<dbReference type="RefSeq" id="WP_284197251.1">
    <property type="nucleotide sequence ID" value="NZ_BSOG01000003.1"/>
</dbReference>
<gene>
    <name evidence="5" type="ORF">GCM10007907_29640</name>
</gene>
<feature type="domain" description="Glycosyltransferase 2-like" evidence="4">
    <location>
        <begin position="5"/>
        <end position="158"/>
    </location>
</feature>
<reference evidence="6" key="1">
    <citation type="journal article" date="2019" name="Int. J. Syst. Evol. Microbiol.">
        <title>The Global Catalogue of Microorganisms (GCM) 10K type strain sequencing project: providing services to taxonomists for standard genome sequencing and annotation.</title>
        <authorList>
            <consortium name="The Broad Institute Genomics Platform"/>
            <consortium name="The Broad Institute Genome Sequencing Center for Infectious Disease"/>
            <person name="Wu L."/>
            <person name="Ma J."/>
        </authorList>
    </citation>
    <scope>NUCLEOTIDE SEQUENCE [LARGE SCALE GENOMIC DNA]</scope>
    <source>
        <strain evidence="6">NBRC 110044</strain>
    </source>
</reference>
<evidence type="ECO:0000259" key="4">
    <source>
        <dbReference type="Pfam" id="PF00535"/>
    </source>
</evidence>
<dbReference type="InterPro" id="IPR029044">
    <property type="entry name" value="Nucleotide-diphossugar_trans"/>
</dbReference>
<dbReference type="SUPFAM" id="SSF53448">
    <property type="entry name" value="Nucleotide-diphospho-sugar transferases"/>
    <property type="match status" value="1"/>
</dbReference>
<comment type="caution">
    <text evidence="5">The sequence shown here is derived from an EMBL/GenBank/DDBJ whole genome shotgun (WGS) entry which is preliminary data.</text>
</comment>
<sequence length="269" mass="30409">MHYQIVIPVLNQLQYTQQCVDTLLAQGVAPGALLIIDNGSSDGTPAWLDSRPDLPSLRNPVNLGCGGAWTQGALVGDSEWVVLLNNDVVFGHDAIGRSLAAAERLGLDVVSPALVEGELDYDLTAFSERFGHEMTGQQRENFFHGVCFAVRRQVFHRLGFFDTDRDLGGREDTEFLFRCRRHGVAMAMVGDAVLHHYGSITQKAMKLEQGVREFGDHRYLYGKLGLGWLGRQRFKRERRRQERQWRNAELAAHGMTLHMDRRGGDWVYR</sequence>
<accession>A0ABQ5YMN7</accession>
<evidence type="ECO:0000256" key="2">
    <source>
        <dbReference type="ARBA" id="ARBA00022676"/>
    </source>
</evidence>
<evidence type="ECO:0000256" key="3">
    <source>
        <dbReference type="ARBA" id="ARBA00022679"/>
    </source>
</evidence>
<organism evidence="5 6">
    <name type="scientific">Chitinimonas prasina</name>
    <dbReference type="NCBI Taxonomy" id="1434937"/>
    <lineage>
        <taxon>Bacteria</taxon>
        <taxon>Pseudomonadati</taxon>
        <taxon>Pseudomonadota</taxon>
        <taxon>Betaproteobacteria</taxon>
        <taxon>Neisseriales</taxon>
        <taxon>Chitinibacteraceae</taxon>
        <taxon>Chitinimonas</taxon>
    </lineage>
</organism>
<proteinExistence type="inferred from homology"/>
<evidence type="ECO:0000313" key="6">
    <source>
        <dbReference type="Proteomes" id="UP001156706"/>
    </source>
</evidence>
<dbReference type="Pfam" id="PF00535">
    <property type="entry name" value="Glycos_transf_2"/>
    <property type="match status" value="1"/>
</dbReference>
<dbReference type="GO" id="GO:0016740">
    <property type="term" value="F:transferase activity"/>
    <property type="evidence" value="ECO:0007669"/>
    <property type="project" value="UniProtKB-KW"/>
</dbReference>
<keyword evidence="6" id="KW-1185">Reference proteome</keyword>
<keyword evidence="2" id="KW-0328">Glycosyltransferase</keyword>
<dbReference type="PANTHER" id="PTHR43179:SF12">
    <property type="entry name" value="GALACTOFURANOSYLTRANSFERASE GLFT2"/>
    <property type="match status" value="1"/>
</dbReference>
<protein>
    <submittedName>
        <fullName evidence="5">Glycosyl transferase</fullName>
    </submittedName>
</protein>
<dbReference type="InterPro" id="IPR001173">
    <property type="entry name" value="Glyco_trans_2-like"/>
</dbReference>
<dbReference type="PANTHER" id="PTHR43179">
    <property type="entry name" value="RHAMNOSYLTRANSFERASE WBBL"/>
    <property type="match status" value="1"/>
</dbReference>
<dbReference type="Proteomes" id="UP001156706">
    <property type="component" value="Unassembled WGS sequence"/>
</dbReference>
<evidence type="ECO:0000256" key="1">
    <source>
        <dbReference type="ARBA" id="ARBA00006739"/>
    </source>
</evidence>
<comment type="similarity">
    <text evidence="1">Belongs to the glycosyltransferase 2 family.</text>
</comment>
<dbReference type="EMBL" id="BSOG01000003">
    <property type="protein sequence ID" value="GLR14174.1"/>
    <property type="molecule type" value="Genomic_DNA"/>
</dbReference>
<evidence type="ECO:0000313" key="5">
    <source>
        <dbReference type="EMBL" id="GLR14174.1"/>
    </source>
</evidence>